<feature type="non-terminal residue" evidence="1">
    <location>
        <position position="1"/>
    </location>
</feature>
<organism evidence="1 2">
    <name type="scientific">Eragrostis curvula</name>
    <name type="common">weeping love grass</name>
    <dbReference type="NCBI Taxonomy" id="38414"/>
    <lineage>
        <taxon>Eukaryota</taxon>
        <taxon>Viridiplantae</taxon>
        <taxon>Streptophyta</taxon>
        <taxon>Embryophyta</taxon>
        <taxon>Tracheophyta</taxon>
        <taxon>Spermatophyta</taxon>
        <taxon>Magnoliopsida</taxon>
        <taxon>Liliopsida</taxon>
        <taxon>Poales</taxon>
        <taxon>Poaceae</taxon>
        <taxon>PACMAD clade</taxon>
        <taxon>Chloridoideae</taxon>
        <taxon>Eragrostideae</taxon>
        <taxon>Eragrostidinae</taxon>
        <taxon>Eragrostis</taxon>
    </lineage>
</organism>
<name>A0A5J9VWY9_9POAL</name>
<evidence type="ECO:0000313" key="2">
    <source>
        <dbReference type="Proteomes" id="UP000324897"/>
    </source>
</evidence>
<gene>
    <name evidence="1" type="ORF">EJB05_14417</name>
</gene>
<accession>A0A5J9VWY9</accession>
<evidence type="ECO:0000313" key="1">
    <source>
        <dbReference type="EMBL" id="TVU40932.1"/>
    </source>
</evidence>
<reference evidence="1 2" key="1">
    <citation type="journal article" date="2019" name="Sci. Rep.">
        <title>A high-quality genome of Eragrostis curvula grass provides insights into Poaceae evolution and supports new strategies to enhance forage quality.</title>
        <authorList>
            <person name="Carballo J."/>
            <person name="Santos B.A.C.M."/>
            <person name="Zappacosta D."/>
            <person name="Garbus I."/>
            <person name="Selva J.P."/>
            <person name="Gallo C.A."/>
            <person name="Diaz A."/>
            <person name="Albertini E."/>
            <person name="Caccamo M."/>
            <person name="Echenique V."/>
        </authorList>
    </citation>
    <scope>NUCLEOTIDE SEQUENCE [LARGE SCALE GENOMIC DNA]</scope>
    <source>
        <strain evidence="2">cv. Victoria</strain>
        <tissue evidence="1">Leaf</tissue>
    </source>
</reference>
<dbReference type="EMBL" id="RWGY01000007">
    <property type="protein sequence ID" value="TVU40932.1"/>
    <property type="molecule type" value="Genomic_DNA"/>
</dbReference>
<sequence>MLAGSDVDAAWTQIRVIELERLLPVNALPISCDFIGSVQGFGVFFVGTKDGLYSVDIKCGTTRKGLQAAITGEGSGASALNG</sequence>
<keyword evidence="2" id="KW-1185">Reference proteome</keyword>
<proteinExistence type="predicted"/>
<dbReference type="OrthoDB" id="10591648at2759"/>
<protein>
    <submittedName>
        <fullName evidence="1">Uncharacterized protein</fullName>
    </submittedName>
</protein>
<dbReference type="Proteomes" id="UP000324897">
    <property type="component" value="Chromosome 4"/>
</dbReference>
<comment type="caution">
    <text evidence="1">The sequence shown here is derived from an EMBL/GenBank/DDBJ whole genome shotgun (WGS) entry which is preliminary data.</text>
</comment>
<dbReference type="Gramene" id="TVU40932">
    <property type="protein sequence ID" value="TVU40932"/>
    <property type="gene ID" value="EJB05_14417"/>
</dbReference>
<dbReference type="AlphaFoldDB" id="A0A5J9VWY9"/>